<dbReference type="EMBL" id="KP211916">
    <property type="protein sequence ID" value="ANV81037.1"/>
    <property type="molecule type" value="Genomic_DNA"/>
</dbReference>
<feature type="binding site" evidence="7">
    <location>
        <position position="110"/>
    </location>
    <ligand>
        <name>Zn(2+)</name>
        <dbReference type="ChEBI" id="CHEBI:29105"/>
    </ligand>
</feature>
<evidence type="ECO:0000259" key="9">
    <source>
        <dbReference type="Pfam" id="PF02748"/>
    </source>
</evidence>
<dbReference type="GO" id="GO:0006207">
    <property type="term" value="P:'de novo' pyrimidine nucleobase biosynthetic process"/>
    <property type="evidence" value="ECO:0007669"/>
    <property type="project" value="InterPro"/>
</dbReference>
<accession>A0A1B1TFG1</accession>
<feature type="domain" description="Aspartate carbamoyltransferase regulatory subunit C-terminal" evidence="9">
    <location>
        <begin position="104"/>
        <end position="152"/>
    </location>
</feature>
<keyword evidence="10" id="KW-0808">Transferase</keyword>
<dbReference type="InterPro" id="IPR020545">
    <property type="entry name" value="Asp_carbamoyltransf_reg_N"/>
</dbReference>
<keyword evidence="5 7" id="KW-0862">Zinc</keyword>
<dbReference type="InterPro" id="IPR036792">
    <property type="entry name" value="Asp_carbatrfase_reg_C_sf"/>
</dbReference>
<dbReference type="SUPFAM" id="SSF57825">
    <property type="entry name" value="Aspartate carbamoyltransferase, Regulatory-chain, C-terminal domain"/>
    <property type="match status" value="1"/>
</dbReference>
<evidence type="ECO:0000256" key="6">
    <source>
        <dbReference type="ARBA" id="ARBA00022975"/>
    </source>
</evidence>
<evidence type="ECO:0000256" key="2">
    <source>
        <dbReference type="ARBA" id="ARBA00010498"/>
    </source>
</evidence>
<comment type="similarity">
    <text evidence="2 7">Belongs to the PyrI family.</text>
</comment>
<dbReference type="InterPro" id="IPR020542">
    <property type="entry name" value="Asp_carbamoyltrfase_reg_C"/>
</dbReference>
<evidence type="ECO:0000256" key="5">
    <source>
        <dbReference type="ARBA" id="ARBA00022833"/>
    </source>
</evidence>
<reference evidence="10" key="2">
    <citation type="journal article" date="2015" name="ISME J.">
        <title>A new class of marine Euryarchaeota group II from the Mediterranean deep chlorophyll maximum.</title>
        <authorList>
            <person name="Martin-Cuadrado A.B."/>
            <person name="Garcia-Heredia I."/>
            <person name="Molto A.G."/>
            <person name="Lopez-Ubeda R."/>
            <person name="Kimes N."/>
            <person name="Lopez-Garcia P."/>
            <person name="Moreira D."/>
            <person name="Rodriguez-Valera F."/>
        </authorList>
    </citation>
    <scope>NUCLEOTIDE SEQUENCE</scope>
</reference>
<reference evidence="10" key="1">
    <citation type="submission" date="2014-11" db="EMBL/GenBank/DDBJ databases">
        <authorList>
            <person name="Zhu J."/>
            <person name="Qi W."/>
            <person name="Song R."/>
        </authorList>
    </citation>
    <scope>NUCLEOTIDE SEQUENCE</scope>
</reference>
<evidence type="ECO:0000256" key="4">
    <source>
        <dbReference type="ARBA" id="ARBA00022723"/>
    </source>
</evidence>
<evidence type="ECO:0000259" key="8">
    <source>
        <dbReference type="Pfam" id="PF01948"/>
    </source>
</evidence>
<dbReference type="Pfam" id="PF02748">
    <property type="entry name" value="PyrI_C"/>
    <property type="match status" value="1"/>
</dbReference>
<dbReference type="Gene3D" id="2.30.30.20">
    <property type="entry name" value="Aspartate carbamoyltransferase regulatory subunit, C-terminal domain"/>
    <property type="match status" value="1"/>
</dbReference>
<dbReference type="HAMAP" id="MF_00002">
    <property type="entry name" value="Asp_carb_tr_reg"/>
    <property type="match status" value="1"/>
</dbReference>
<feature type="binding site" evidence="7">
    <location>
        <position position="143"/>
    </location>
    <ligand>
        <name>Zn(2+)</name>
        <dbReference type="ChEBI" id="CHEBI:29105"/>
    </ligand>
</feature>
<dbReference type="GO" id="GO:0016740">
    <property type="term" value="F:transferase activity"/>
    <property type="evidence" value="ECO:0007669"/>
    <property type="project" value="UniProtKB-KW"/>
</dbReference>
<dbReference type="NCBIfam" id="TIGR00240">
    <property type="entry name" value="ATCase_reg"/>
    <property type="match status" value="1"/>
</dbReference>
<dbReference type="Gene3D" id="3.30.70.140">
    <property type="entry name" value="Aspartate carbamoyltransferase regulatory subunit, N-terminal domain"/>
    <property type="match status" value="1"/>
</dbReference>
<dbReference type="GO" id="GO:0046872">
    <property type="term" value="F:metal ion binding"/>
    <property type="evidence" value="ECO:0007669"/>
    <property type="project" value="UniProtKB-KW"/>
</dbReference>
<gene>
    <name evidence="7" type="primary">pyrI</name>
</gene>
<keyword evidence="6 7" id="KW-0665">Pyrimidine biosynthesis</keyword>
<protein>
    <recommendedName>
        <fullName evidence="3 7">Aspartate carbamoyltransferase regulatory chain</fullName>
    </recommendedName>
</protein>
<comment type="function">
    <text evidence="1 7">Involved in allosteric regulation of aspartate carbamoyltransferase.</text>
</comment>
<dbReference type="Pfam" id="PF01948">
    <property type="entry name" value="PyrI"/>
    <property type="match status" value="1"/>
</dbReference>
<name>A0A1B1TFG1_9ARCH</name>
<dbReference type="PANTHER" id="PTHR35805">
    <property type="entry name" value="ASPARTATE CARBAMOYLTRANSFERASE REGULATORY CHAIN"/>
    <property type="match status" value="1"/>
</dbReference>
<dbReference type="PANTHER" id="PTHR35805:SF1">
    <property type="entry name" value="ASPARTATE CARBAMOYLTRANSFERASE REGULATORY CHAIN"/>
    <property type="match status" value="1"/>
</dbReference>
<dbReference type="InterPro" id="IPR002801">
    <property type="entry name" value="Asp_carbamoylTrfase_reg"/>
</dbReference>
<evidence type="ECO:0000256" key="7">
    <source>
        <dbReference type="HAMAP-Rule" id="MF_00002"/>
    </source>
</evidence>
<dbReference type="GO" id="GO:0006221">
    <property type="term" value="P:pyrimidine nucleotide biosynthetic process"/>
    <property type="evidence" value="ECO:0007669"/>
    <property type="project" value="UniProtKB-UniRule"/>
</dbReference>
<comment type="subunit">
    <text evidence="7">Contains catalytic and regulatory chains.</text>
</comment>
<comment type="cofactor">
    <cofactor evidence="7">
        <name>Zn(2+)</name>
        <dbReference type="ChEBI" id="CHEBI:29105"/>
    </cofactor>
    <text evidence="7">Binds 1 zinc ion per subunit.</text>
</comment>
<evidence type="ECO:0000256" key="3">
    <source>
        <dbReference type="ARBA" id="ARBA00021764"/>
    </source>
</evidence>
<evidence type="ECO:0000256" key="1">
    <source>
        <dbReference type="ARBA" id="ARBA00002565"/>
    </source>
</evidence>
<dbReference type="SUPFAM" id="SSF54893">
    <property type="entry name" value="Aspartate carbamoyltransferase, Regulatory-chain, N-terminal domain"/>
    <property type="match status" value="1"/>
</dbReference>
<organism evidence="10">
    <name type="scientific">uncultured Poseidoniia archaeon</name>
    <dbReference type="NCBI Taxonomy" id="1697135"/>
    <lineage>
        <taxon>Archaea</taxon>
        <taxon>Methanobacteriati</taxon>
        <taxon>Thermoplasmatota</taxon>
        <taxon>Candidatus Poseidoniia</taxon>
        <taxon>environmental samples</taxon>
    </lineage>
</organism>
<feature type="domain" description="Aspartate carbamoyltransferase regulatory subunit N-terminal" evidence="8">
    <location>
        <begin position="8"/>
        <end position="98"/>
    </location>
</feature>
<evidence type="ECO:0000313" key="10">
    <source>
        <dbReference type="EMBL" id="ANV81037.1"/>
    </source>
</evidence>
<sequence length="157" mass="17701">MKDAEMRRVTAICNGTVIDHIPGGQSLQVLRMLKLDSGRSNPISLVMNVPSDKLGRKDVLKIEDRELVQEELDRLAIIASEASIAIIRNYSVAEKRKIGLSDELVNIIKCSFSNCITQNDREPLPNKMMVVNKNPVEIRCFYCGKIQDITEIPDYII</sequence>
<proteinExistence type="inferred from homology"/>
<feature type="binding site" evidence="7">
    <location>
        <position position="140"/>
    </location>
    <ligand>
        <name>Zn(2+)</name>
        <dbReference type="ChEBI" id="CHEBI:29105"/>
    </ligand>
</feature>
<dbReference type="AlphaFoldDB" id="A0A1B1TFG1"/>
<feature type="binding site" evidence="7">
    <location>
        <position position="115"/>
    </location>
    <ligand>
        <name>Zn(2+)</name>
        <dbReference type="ChEBI" id="CHEBI:29105"/>
    </ligand>
</feature>
<keyword evidence="4 7" id="KW-0479">Metal-binding</keyword>
<dbReference type="InterPro" id="IPR036793">
    <property type="entry name" value="Asp_carbatrfase_reg_N_sf"/>
</dbReference>
<dbReference type="GO" id="GO:0009347">
    <property type="term" value="C:aspartate carbamoyltransferase complex"/>
    <property type="evidence" value="ECO:0007669"/>
    <property type="project" value="InterPro"/>
</dbReference>